<dbReference type="AlphaFoldDB" id="G4CS37"/>
<evidence type="ECO:0000313" key="2">
    <source>
        <dbReference type="Proteomes" id="UP000005336"/>
    </source>
</evidence>
<proteinExistence type="predicted"/>
<sequence>MNHKNNTKLKNIRLFFKIFGYLKSDTNCHIKQKANSINCNKKYNHMIYIKLFISIFTK</sequence>
<evidence type="ECO:0000313" key="1">
    <source>
        <dbReference type="EMBL" id="EGZ44951.1"/>
    </source>
</evidence>
<dbReference type="Proteomes" id="UP000005336">
    <property type="component" value="Unassembled WGS sequence"/>
</dbReference>
<name>G4CS37_9NEIS</name>
<reference evidence="1 2" key="1">
    <citation type="submission" date="2011-06" db="EMBL/GenBank/DDBJ databases">
        <authorList>
            <person name="Muzny D."/>
            <person name="Qin X."/>
            <person name="Deng J."/>
            <person name="Jiang H."/>
            <person name="Liu Y."/>
            <person name="Qu J."/>
            <person name="Song X.-Z."/>
            <person name="Zhang L."/>
            <person name="Thornton R."/>
            <person name="Coyle M."/>
            <person name="Francisco L."/>
            <person name="Jackson L."/>
            <person name="Javaid M."/>
            <person name="Korchina V."/>
            <person name="Kovar C."/>
            <person name="Mata R."/>
            <person name="Mathew T."/>
            <person name="Ngo R."/>
            <person name="Nguyen L."/>
            <person name="Nguyen N."/>
            <person name="Okwuonu G."/>
            <person name="Ongeri F."/>
            <person name="Pham C."/>
            <person name="Simmons D."/>
            <person name="Wilczek-Boney K."/>
            <person name="Hale W."/>
            <person name="Jakkamsetti A."/>
            <person name="Pham P."/>
            <person name="Ruth R."/>
            <person name="San Lucas F."/>
            <person name="Warren J."/>
            <person name="Zhang J."/>
            <person name="Zhao Z."/>
            <person name="Zhou C."/>
            <person name="Zhu D."/>
            <person name="Lee S."/>
            <person name="Bess C."/>
            <person name="Blankenburg K."/>
            <person name="Forbes L."/>
            <person name="Fu Q."/>
            <person name="Gubbala S."/>
            <person name="Hirani K."/>
            <person name="Jayaseelan J.C."/>
            <person name="Lara F."/>
            <person name="Munidasa M."/>
            <person name="Palculict T."/>
            <person name="Patil S."/>
            <person name="Pu L.-L."/>
            <person name="Saada N."/>
            <person name="Tang L."/>
            <person name="Weissenberger G."/>
            <person name="Zhu Y."/>
            <person name="Hemphill L."/>
            <person name="Shang Y."/>
            <person name="Youmans B."/>
            <person name="Ayvaz T."/>
            <person name="Ross M."/>
            <person name="Santibanez J."/>
            <person name="Aqrawi P."/>
            <person name="Gross S."/>
            <person name="Joshi V."/>
            <person name="Fowler G."/>
            <person name="Nazareth L."/>
            <person name="Reid J."/>
            <person name="Worley K."/>
            <person name="Petrosino J."/>
            <person name="Highlander S."/>
            <person name="Gibbs R."/>
        </authorList>
    </citation>
    <scope>NUCLEOTIDE SEQUENCE [LARGE SCALE GENOMIC DNA]</scope>
    <source>
        <strain evidence="1 2">9715</strain>
    </source>
</reference>
<accession>G4CS37</accession>
<keyword evidence="2" id="KW-1185">Reference proteome</keyword>
<organism evidence="1 2">
    <name type="scientific">Neisseria wadsworthii 9715</name>
    <dbReference type="NCBI Taxonomy" id="1030841"/>
    <lineage>
        <taxon>Bacteria</taxon>
        <taxon>Pseudomonadati</taxon>
        <taxon>Pseudomonadota</taxon>
        <taxon>Betaproteobacteria</taxon>
        <taxon>Neisseriales</taxon>
        <taxon>Neisseriaceae</taxon>
        <taxon>Neisseria</taxon>
    </lineage>
</organism>
<protein>
    <submittedName>
        <fullName evidence="1">Uncharacterized protein</fullName>
    </submittedName>
</protein>
<dbReference type="EMBL" id="AGAZ01000063">
    <property type="protein sequence ID" value="EGZ44951.1"/>
    <property type="molecule type" value="Genomic_DNA"/>
</dbReference>
<gene>
    <name evidence="1" type="primary">apbA</name>
    <name evidence="1" type="ORF">HMPREF9370_1897</name>
</gene>
<dbReference type="HOGENOM" id="CLU_2974757_0_0_4"/>
<comment type="caution">
    <text evidence="1">The sequence shown here is derived from an EMBL/GenBank/DDBJ whole genome shotgun (WGS) entry which is preliminary data.</text>
</comment>
<dbReference type="STRING" id="1030841.HMPREF9370_1897"/>